<dbReference type="OrthoDB" id="10400584at2759"/>
<name>A0A9N9WU28_9DIPT</name>
<dbReference type="Proteomes" id="UP001153620">
    <property type="component" value="Chromosome 2"/>
</dbReference>
<reference evidence="2" key="2">
    <citation type="submission" date="2022-10" db="EMBL/GenBank/DDBJ databases">
        <authorList>
            <consortium name="ENA_rothamsted_submissions"/>
            <consortium name="culmorum"/>
            <person name="King R."/>
        </authorList>
    </citation>
    <scope>NUCLEOTIDE SEQUENCE</scope>
</reference>
<evidence type="ECO:0000313" key="3">
    <source>
        <dbReference type="Proteomes" id="UP001153620"/>
    </source>
</evidence>
<proteinExistence type="predicted"/>
<evidence type="ECO:0000313" key="2">
    <source>
        <dbReference type="EMBL" id="CAG9806017.1"/>
    </source>
</evidence>
<protein>
    <submittedName>
        <fullName evidence="2">Uncharacterized protein</fullName>
    </submittedName>
</protein>
<keyword evidence="1" id="KW-0732">Signal</keyword>
<evidence type="ECO:0000256" key="1">
    <source>
        <dbReference type="SAM" id="SignalP"/>
    </source>
</evidence>
<accession>A0A9N9WU28</accession>
<dbReference type="AlphaFoldDB" id="A0A9N9WU28"/>
<organism evidence="2 3">
    <name type="scientific">Chironomus riparius</name>
    <dbReference type="NCBI Taxonomy" id="315576"/>
    <lineage>
        <taxon>Eukaryota</taxon>
        <taxon>Metazoa</taxon>
        <taxon>Ecdysozoa</taxon>
        <taxon>Arthropoda</taxon>
        <taxon>Hexapoda</taxon>
        <taxon>Insecta</taxon>
        <taxon>Pterygota</taxon>
        <taxon>Neoptera</taxon>
        <taxon>Endopterygota</taxon>
        <taxon>Diptera</taxon>
        <taxon>Nematocera</taxon>
        <taxon>Chironomoidea</taxon>
        <taxon>Chironomidae</taxon>
        <taxon>Chironominae</taxon>
        <taxon>Chironomus</taxon>
    </lineage>
</organism>
<reference evidence="2" key="1">
    <citation type="submission" date="2022-01" db="EMBL/GenBank/DDBJ databases">
        <authorList>
            <person name="King R."/>
        </authorList>
    </citation>
    <scope>NUCLEOTIDE SEQUENCE</scope>
</reference>
<keyword evidence="3" id="KW-1185">Reference proteome</keyword>
<feature type="chain" id="PRO_5040306529" evidence="1">
    <location>
        <begin position="21"/>
        <end position="92"/>
    </location>
</feature>
<feature type="signal peptide" evidence="1">
    <location>
        <begin position="1"/>
        <end position="20"/>
    </location>
</feature>
<sequence length="92" mass="10357">MKLYLGALVVIFAVVLCVSSESISEDEVAELISDYNHLYKNYEGEKNAPIREMAQKTKDLTLKYFKTVGIEIAKHMCNSLDNIVASINKIDD</sequence>
<gene>
    <name evidence="2" type="ORF">CHIRRI_LOCUS8882</name>
</gene>
<dbReference type="EMBL" id="OU895878">
    <property type="protein sequence ID" value="CAG9806017.1"/>
    <property type="molecule type" value="Genomic_DNA"/>
</dbReference>